<proteinExistence type="predicted"/>
<evidence type="ECO:0000313" key="9">
    <source>
        <dbReference type="Proteomes" id="UP000586093"/>
    </source>
</evidence>
<keyword evidence="6 7" id="KW-0472">Membrane</keyword>
<sequence>MGSVLFLKLGAIFTTIALGFLAGRFPAFRGGEAARILSNAAFYLFAPALLFRATARIDLAALPWRALAVFFGPVVLGMVGVYLLQKRALRRASGAQGTAPEAAAPAVRAITAAFGNNAQLGIPLAAALFGEAGLQIHLAVVSLHALVLLSLLTVLVERDLAQAAVQRGEAPASLAGTLARVVRNTVIHPIVLPVLAGMAWNLGGLPLPGPLDEVLLMLGTAVVPLCLVAIGLSLGHYGVRGAARVAGQLSAFKLLVQPALVLVAGWAVDRGLGGGLLGLPLTVIVLAAANPTGSNALMFAQRYRSQEAEATATIVVSTAAFVLTAPLWLLLLGALGGPLTP</sequence>
<dbReference type="AlphaFoldDB" id="A0A839HW90"/>
<evidence type="ECO:0000256" key="7">
    <source>
        <dbReference type="SAM" id="Phobius"/>
    </source>
</evidence>
<dbReference type="PANTHER" id="PTHR36838:SF1">
    <property type="entry name" value="SLR1864 PROTEIN"/>
    <property type="match status" value="1"/>
</dbReference>
<protein>
    <submittedName>
        <fullName evidence="8">AEC family transporter</fullName>
    </submittedName>
</protein>
<evidence type="ECO:0000256" key="1">
    <source>
        <dbReference type="ARBA" id="ARBA00004141"/>
    </source>
</evidence>
<dbReference type="EMBL" id="JACIVI010000006">
    <property type="protein sequence ID" value="MBB1163034.1"/>
    <property type="molecule type" value="Genomic_DNA"/>
</dbReference>
<feature type="transmembrane region" description="Helical" evidence="7">
    <location>
        <begin position="251"/>
        <end position="268"/>
    </location>
</feature>
<evidence type="ECO:0000256" key="2">
    <source>
        <dbReference type="ARBA" id="ARBA00022448"/>
    </source>
</evidence>
<dbReference type="Proteomes" id="UP000586093">
    <property type="component" value="Unassembled WGS sequence"/>
</dbReference>
<feature type="transmembrane region" description="Helical" evidence="7">
    <location>
        <begin position="312"/>
        <end position="335"/>
    </location>
</feature>
<comment type="caution">
    <text evidence="8">The sequence shown here is derived from an EMBL/GenBank/DDBJ whole genome shotgun (WGS) entry which is preliminary data.</text>
</comment>
<dbReference type="RefSeq" id="WP_182665571.1">
    <property type="nucleotide sequence ID" value="NZ_JACIVI010000006.1"/>
</dbReference>
<dbReference type="GO" id="GO:0016020">
    <property type="term" value="C:membrane"/>
    <property type="evidence" value="ECO:0007669"/>
    <property type="project" value="UniProtKB-SubCell"/>
</dbReference>
<accession>A0A839HW90</accession>
<organism evidence="8 9">
    <name type="scientific">Aquariibacter albus</name>
    <dbReference type="NCBI Taxonomy" id="2759899"/>
    <lineage>
        <taxon>Bacteria</taxon>
        <taxon>Pseudomonadati</taxon>
        <taxon>Pseudomonadota</taxon>
        <taxon>Betaproteobacteria</taxon>
        <taxon>Burkholderiales</taxon>
        <taxon>Sphaerotilaceae</taxon>
        <taxon>Aquariibacter</taxon>
    </lineage>
</organism>
<keyword evidence="3" id="KW-1003">Cell membrane</keyword>
<evidence type="ECO:0000256" key="6">
    <source>
        <dbReference type="ARBA" id="ARBA00023136"/>
    </source>
</evidence>
<dbReference type="GO" id="GO:0055085">
    <property type="term" value="P:transmembrane transport"/>
    <property type="evidence" value="ECO:0007669"/>
    <property type="project" value="InterPro"/>
</dbReference>
<gene>
    <name evidence="8" type="ORF">H4F90_13755</name>
</gene>
<dbReference type="InterPro" id="IPR004776">
    <property type="entry name" value="Mem_transp_PIN-like"/>
</dbReference>
<feature type="transmembrane region" description="Helical" evidence="7">
    <location>
        <begin position="274"/>
        <end position="300"/>
    </location>
</feature>
<feature type="transmembrane region" description="Helical" evidence="7">
    <location>
        <begin position="6"/>
        <end position="24"/>
    </location>
</feature>
<dbReference type="Pfam" id="PF03547">
    <property type="entry name" value="Mem_trans"/>
    <property type="match status" value="1"/>
</dbReference>
<feature type="transmembrane region" description="Helical" evidence="7">
    <location>
        <begin position="186"/>
        <end position="203"/>
    </location>
</feature>
<dbReference type="PANTHER" id="PTHR36838">
    <property type="entry name" value="AUXIN EFFLUX CARRIER FAMILY PROTEIN"/>
    <property type="match status" value="1"/>
</dbReference>
<evidence type="ECO:0000313" key="8">
    <source>
        <dbReference type="EMBL" id="MBB1163034.1"/>
    </source>
</evidence>
<feature type="transmembrane region" description="Helical" evidence="7">
    <location>
        <begin position="215"/>
        <end position="239"/>
    </location>
</feature>
<keyword evidence="9" id="KW-1185">Reference proteome</keyword>
<keyword evidence="5 7" id="KW-1133">Transmembrane helix</keyword>
<comment type="subcellular location">
    <subcellularLocation>
        <location evidence="1">Membrane</location>
        <topology evidence="1">Multi-pass membrane protein</topology>
    </subcellularLocation>
</comment>
<evidence type="ECO:0000256" key="3">
    <source>
        <dbReference type="ARBA" id="ARBA00022475"/>
    </source>
</evidence>
<keyword evidence="2" id="KW-0813">Transport</keyword>
<reference evidence="8 9" key="1">
    <citation type="submission" date="2020-08" db="EMBL/GenBank/DDBJ databases">
        <title>Aquariorum lacteus gen. nov., sp. nov., a new member of the family Comamonadaceae, isolated from freshwater aquarium.</title>
        <authorList>
            <person name="Chun S.-J."/>
        </authorList>
    </citation>
    <scope>NUCLEOTIDE SEQUENCE [LARGE SCALE GENOMIC DNA]</scope>
    <source>
        <strain evidence="8 9">SJAQ100</strain>
    </source>
</reference>
<evidence type="ECO:0000256" key="4">
    <source>
        <dbReference type="ARBA" id="ARBA00022692"/>
    </source>
</evidence>
<feature type="transmembrane region" description="Helical" evidence="7">
    <location>
        <begin position="136"/>
        <end position="156"/>
    </location>
</feature>
<name>A0A839HW90_9BURK</name>
<feature type="transmembrane region" description="Helical" evidence="7">
    <location>
        <begin position="66"/>
        <end position="85"/>
    </location>
</feature>
<evidence type="ECO:0000256" key="5">
    <source>
        <dbReference type="ARBA" id="ARBA00022989"/>
    </source>
</evidence>
<feature type="transmembrane region" description="Helical" evidence="7">
    <location>
        <begin position="36"/>
        <end position="54"/>
    </location>
</feature>
<keyword evidence="4 7" id="KW-0812">Transmembrane</keyword>